<dbReference type="AlphaFoldDB" id="A0A0E3M9M8"/>
<dbReference type="RefSeq" id="WP_029162327.1">
    <property type="nucleotide sequence ID" value="NZ_CP009933.1"/>
</dbReference>
<dbReference type="Proteomes" id="UP000033115">
    <property type="component" value="Chromosome"/>
</dbReference>
<dbReference type="STRING" id="1548.CSCA_4094"/>
<evidence type="ECO:0000313" key="2">
    <source>
        <dbReference type="EMBL" id="AKA71219.1"/>
    </source>
</evidence>
<proteinExistence type="predicted"/>
<keyword evidence="1" id="KW-0812">Transmembrane</keyword>
<reference evidence="2 3" key="1">
    <citation type="journal article" date="2015" name="J. Biotechnol.">
        <title>Complete genome sequence of a malodorant-producing acetogen, Clostridium scatologenes ATCC 25775(T).</title>
        <authorList>
            <person name="Zhu Z."/>
            <person name="Guo T."/>
            <person name="Zheng H."/>
            <person name="Song T."/>
            <person name="Ouyang P."/>
            <person name="Xie J."/>
        </authorList>
    </citation>
    <scope>NUCLEOTIDE SEQUENCE [LARGE SCALE GENOMIC DNA]</scope>
    <source>
        <strain evidence="2 3">ATCC 25775</strain>
    </source>
</reference>
<keyword evidence="3" id="KW-1185">Reference proteome</keyword>
<dbReference type="KEGG" id="csq:CSCA_4094"/>
<protein>
    <submittedName>
        <fullName evidence="2">Uncharacterized protein</fullName>
    </submittedName>
</protein>
<organism evidence="2 3">
    <name type="scientific">Clostridium scatologenes</name>
    <dbReference type="NCBI Taxonomy" id="1548"/>
    <lineage>
        <taxon>Bacteria</taxon>
        <taxon>Bacillati</taxon>
        <taxon>Bacillota</taxon>
        <taxon>Clostridia</taxon>
        <taxon>Eubacteriales</taxon>
        <taxon>Clostridiaceae</taxon>
        <taxon>Clostridium</taxon>
    </lineage>
</organism>
<gene>
    <name evidence="2" type="ORF">CSCA_4094</name>
</gene>
<dbReference type="EMBL" id="CP009933">
    <property type="protein sequence ID" value="AKA71219.1"/>
    <property type="molecule type" value="Genomic_DNA"/>
</dbReference>
<keyword evidence="1" id="KW-1133">Transmembrane helix</keyword>
<feature type="transmembrane region" description="Helical" evidence="1">
    <location>
        <begin position="12"/>
        <end position="34"/>
    </location>
</feature>
<keyword evidence="1" id="KW-0472">Membrane</keyword>
<sequence length="63" mass="7340">MSFLQFADKHIFATMFMLYLIFDMVQFLICLVLGKKKMASLLLIIIGSLFKIGSEQNEIHNRQ</sequence>
<dbReference type="HOGENOM" id="CLU_2877989_0_0_9"/>
<name>A0A0E3M9M8_CLOSL</name>
<evidence type="ECO:0000313" key="3">
    <source>
        <dbReference type="Proteomes" id="UP000033115"/>
    </source>
</evidence>
<evidence type="ECO:0000256" key="1">
    <source>
        <dbReference type="SAM" id="Phobius"/>
    </source>
</evidence>
<accession>A0A0E3M9M8</accession>